<name>A0A0F6SD61_9BACT</name>
<keyword evidence="1" id="KW-0472">Membrane</keyword>
<feature type="transmembrane region" description="Helical" evidence="1">
    <location>
        <begin position="16"/>
        <end position="49"/>
    </location>
</feature>
<sequence length="83" mass="9315">MVDVIVPWRGWKPALVGWYAMMGLLVVLFPFMASDYCVMIPTMMAIILAGSPLHRLAKEKPVCRTCSLELDGERGGTMMRARQ</sequence>
<protein>
    <submittedName>
        <fullName evidence="2">Uncharacterized protein</fullName>
    </submittedName>
</protein>
<keyword evidence="1" id="KW-1133">Transmembrane helix</keyword>
<dbReference type="STRING" id="927083.DB32_000032"/>
<gene>
    <name evidence="2" type="ORF">DB32_000032</name>
</gene>
<organism evidence="2 3">
    <name type="scientific">Sandaracinus amylolyticus</name>
    <dbReference type="NCBI Taxonomy" id="927083"/>
    <lineage>
        <taxon>Bacteria</taxon>
        <taxon>Pseudomonadati</taxon>
        <taxon>Myxococcota</taxon>
        <taxon>Polyangia</taxon>
        <taxon>Polyangiales</taxon>
        <taxon>Sandaracinaceae</taxon>
        <taxon>Sandaracinus</taxon>
    </lineage>
</organism>
<dbReference type="EMBL" id="CP011125">
    <property type="protein sequence ID" value="AKF02884.1"/>
    <property type="molecule type" value="Genomic_DNA"/>
</dbReference>
<evidence type="ECO:0000313" key="2">
    <source>
        <dbReference type="EMBL" id="AKF02884.1"/>
    </source>
</evidence>
<dbReference type="Proteomes" id="UP000034883">
    <property type="component" value="Chromosome"/>
</dbReference>
<keyword evidence="1" id="KW-0812">Transmembrane</keyword>
<accession>A0A0F6SD61</accession>
<proteinExistence type="predicted"/>
<keyword evidence="3" id="KW-1185">Reference proteome</keyword>
<evidence type="ECO:0000313" key="3">
    <source>
        <dbReference type="Proteomes" id="UP000034883"/>
    </source>
</evidence>
<reference evidence="2 3" key="1">
    <citation type="submission" date="2015-03" db="EMBL/GenBank/DDBJ databases">
        <title>Genome assembly of Sandaracinus amylolyticus DSM 53668.</title>
        <authorList>
            <person name="Sharma G."/>
            <person name="Subramanian S."/>
        </authorList>
    </citation>
    <scope>NUCLEOTIDE SEQUENCE [LARGE SCALE GENOMIC DNA]</scope>
    <source>
        <strain evidence="2 3">DSM 53668</strain>
    </source>
</reference>
<dbReference type="KEGG" id="samy:DB32_000032"/>
<evidence type="ECO:0000256" key="1">
    <source>
        <dbReference type="SAM" id="Phobius"/>
    </source>
</evidence>
<dbReference type="AlphaFoldDB" id="A0A0F6SD61"/>